<dbReference type="SUPFAM" id="SSF52402">
    <property type="entry name" value="Adenine nucleotide alpha hydrolases-like"/>
    <property type="match status" value="1"/>
</dbReference>
<dbReference type="InterPro" id="IPR014729">
    <property type="entry name" value="Rossmann-like_a/b/a_fold"/>
</dbReference>
<evidence type="ECO:0000259" key="8">
    <source>
        <dbReference type="SMART" id="SM00893"/>
    </source>
</evidence>
<evidence type="ECO:0000256" key="1">
    <source>
        <dbReference type="ARBA" id="ARBA00001974"/>
    </source>
</evidence>
<name>A0AA41TWG9_9ACTN</name>
<evidence type="ECO:0000256" key="5">
    <source>
        <dbReference type="ARBA" id="ARBA00022448"/>
    </source>
</evidence>
<keyword evidence="6" id="KW-0249">Electron transport</keyword>
<dbReference type="Gene3D" id="3.40.50.620">
    <property type="entry name" value="HUPs"/>
    <property type="match status" value="1"/>
</dbReference>
<keyword evidence="5" id="KW-0813">Transport</keyword>
<dbReference type="AlphaFoldDB" id="A0AA41TWG9"/>
<evidence type="ECO:0000256" key="3">
    <source>
        <dbReference type="ARBA" id="ARBA00011355"/>
    </source>
</evidence>
<protein>
    <recommendedName>
        <fullName evidence="4">Electron transfer flavoprotein subunit beta</fullName>
    </recommendedName>
</protein>
<evidence type="ECO:0000256" key="2">
    <source>
        <dbReference type="ARBA" id="ARBA00007557"/>
    </source>
</evidence>
<dbReference type="GO" id="GO:0009055">
    <property type="term" value="F:electron transfer activity"/>
    <property type="evidence" value="ECO:0007669"/>
    <property type="project" value="InterPro"/>
</dbReference>
<dbReference type="SMART" id="SM00893">
    <property type="entry name" value="ETF"/>
    <property type="match status" value="1"/>
</dbReference>
<feature type="domain" description="Electron transfer flavoprotein alpha/beta-subunit N-terminal" evidence="8">
    <location>
        <begin position="27"/>
        <end position="217"/>
    </location>
</feature>
<dbReference type="GO" id="GO:0005829">
    <property type="term" value="C:cytosol"/>
    <property type="evidence" value="ECO:0007669"/>
    <property type="project" value="TreeGrafter"/>
</dbReference>
<proteinExistence type="inferred from homology"/>
<dbReference type="PIRSF" id="PIRSF000090">
    <property type="entry name" value="Beta-ETF"/>
    <property type="match status" value="1"/>
</dbReference>
<evidence type="ECO:0000256" key="6">
    <source>
        <dbReference type="ARBA" id="ARBA00022982"/>
    </source>
</evidence>
<evidence type="ECO:0000313" key="10">
    <source>
        <dbReference type="Proteomes" id="UP001165378"/>
    </source>
</evidence>
<evidence type="ECO:0000256" key="7">
    <source>
        <dbReference type="ARBA" id="ARBA00025649"/>
    </source>
</evidence>
<dbReference type="Pfam" id="PF01012">
    <property type="entry name" value="ETF"/>
    <property type="match status" value="1"/>
</dbReference>
<dbReference type="InterPro" id="IPR014730">
    <property type="entry name" value="ETF_a/b_N"/>
</dbReference>
<organism evidence="9 10">
    <name type="scientific">Yinghuangia soli</name>
    <dbReference type="NCBI Taxonomy" id="2908204"/>
    <lineage>
        <taxon>Bacteria</taxon>
        <taxon>Bacillati</taxon>
        <taxon>Actinomycetota</taxon>
        <taxon>Actinomycetes</taxon>
        <taxon>Kitasatosporales</taxon>
        <taxon>Streptomycetaceae</taxon>
        <taxon>Yinghuangia</taxon>
    </lineage>
</organism>
<sequence length="265" mass="28069">MKLVVLVKHVPDEVADRISGVGVFADDMTVDRAALTCRLGEPDEYAVEQAMRIARQRLDVQISVVTMGPAGAVRALGRALALGADEGVHVLDDGLHGSDAQATSLVLAAAVRRLGFDLVICGTASSDSGMSVVPAMVAERLGVPAACDADAVWTGEDEVVIRRDEGATVAEIAVPMPAVVSVTDRVGEPRYPAFRSIVEARYKTIRTWSLADLRIRPSEVGLRASATEVRTVTSCACERPGLLVQGEARGAAVRLASYLTEHQLI</sequence>
<comment type="subunit">
    <text evidence="3">Heterodimer of an alpha and a beta subunit.</text>
</comment>
<dbReference type="EMBL" id="JAKFHA010000001">
    <property type="protein sequence ID" value="MCF2525838.1"/>
    <property type="molecule type" value="Genomic_DNA"/>
</dbReference>
<comment type="caution">
    <text evidence="9">The sequence shown here is derived from an EMBL/GenBank/DDBJ whole genome shotgun (WGS) entry which is preliminary data.</text>
</comment>
<dbReference type="InterPro" id="IPR012255">
    <property type="entry name" value="ETF_b"/>
</dbReference>
<dbReference type="RefSeq" id="WP_235049862.1">
    <property type="nucleotide sequence ID" value="NZ_JAKFHA010000001.1"/>
</dbReference>
<comment type="function">
    <text evidence="7">The electron transfer flavoprotein serves as a specific electron acceptor for other dehydrogenases. It transfers the electrons to the main respiratory chain via ETF-ubiquinone oxidoreductase (ETF dehydrogenase).</text>
</comment>
<comment type="similarity">
    <text evidence="2">Belongs to the ETF beta-subunit/FixA family.</text>
</comment>
<dbReference type="PANTHER" id="PTHR21294">
    <property type="entry name" value="ELECTRON TRANSFER FLAVOPROTEIN BETA-SUBUNIT"/>
    <property type="match status" value="1"/>
</dbReference>
<dbReference type="CDD" id="cd01714">
    <property type="entry name" value="ETF_beta"/>
    <property type="match status" value="1"/>
</dbReference>
<comment type="cofactor">
    <cofactor evidence="1">
        <name>FAD</name>
        <dbReference type="ChEBI" id="CHEBI:57692"/>
    </cofactor>
</comment>
<evidence type="ECO:0000256" key="4">
    <source>
        <dbReference type="ARBA" id="ARBA00016797"/>
    </source>
</evidence>
<dbReference type="Proteomes" id="UP001165378">
    <property type="component" value="Unassembled WGS sequence"/>
</dbReference>
<gene>
    <name evidence="9" type="ORF">LZ495_01170</name>
</gene>
<keyword evidence="10" id="KW-1185">Reference proteome</keyword>
<accession>A0AA41TWG9</accession>
<dbReference type="PANTHER" id="PTHR21294:SF8">
    <property type="entry name" value="ELECTRON TRANSFER FLAVOPROTEIN SUBUNIT BETA"/>
    <property type="match status" value="1"/>
</dbReference>
<evidence type="ECO:0000313" key="9">
    <source>
        <dbReference type="EMBL" id="MCF2525838.1"/>
    </source>
</evidence>
<reference evidence="9" key="1">
    <citation type="submission" date="2022-01" db="EMBL/GenBank/DDBJ databases">
        <title>Genome-Based Taxonomic Classification of the Phylum Actinobacteria.</title>
        <authorList>
            <person name="Gao Y."/>
        </authorList>
    </citation>
    <scope>NUCLEOTIDE SEQUENCE</scope>
    <source>
        <strain evidence="9">KLBMP 8922</strain>
    </source>
</reference>
<dbReference type="InterPro" id="IPR033948">
    <property type="entry name" value="ETF_beta_N"/>
</dbReference>